<feature type="compositionally biased region" description="Polar residues" evidence="8">
    <location>
        <begin position="425"/>
        <end position="440"/>
    </location>
</feature>
<protein>
    <recommendedName>
        <fullName evidence="9">CCHC-type domain-containing protein</fullName>
    </recommendedName>
</protein>
<dbReference type="InterPro" id="IPR036875">
    <property type="entry name" value="Znf_CCHC_sf"/>
</dbReference>
<evidence type="ECO:0000256" key="3">
    <source>
        <dbReference type="ARBA" id="ARBA00022737"/>
    </source>
</evidence>
<keyword evidence="11" id="KW-1185">Reference proteome</keyword>
<evidence type="ECO:0000256" key="7">
    <source>
        <dbReference type="PROSITE-ProRule" id="PRU00047"/>
    </source>
</evidence>
<feature type="region of interest" description="Disordered" evidence="8">
    <location>
        <begin position="658"/>
        <end position="749"/>
    </location>
</feature>
<dbReference type="GO" id="GO:0071035">
    <property type="term" value="P:nuclear polyadenylation-dependent rRNA catabolic process"/>
    <property type="evidence" value="ECO:0007669"/>
    <property type="project" value="TreeGrafter"/>
</dbReference>
<evidence type="ECO:0000313" key="11">
    <source>
        <dbReference type="Proteomes" id="UP001285441"/>
    </source>
</evidence>
<dbReference type="GO" id="GO:0071036">
    <property type="term" value="P:nuclear polyadenylation-dependent snoRNA catabolic process"/>
    <property type="evidence" value="ECO:0007669"/>
    <property type="project" value="TreeGrafter"/>
</dbReference>
<dbReference type="GO" id="GO:0003723">
    <property type="term" value="F:RNA binding"/>
    <property type="evidence" value="ECO:0007669"/>
    <property type="project" value="TreeGrafter"/>
</dbReference>
<gene>
    <name evidence="10" type="ORF">B0H63DRAFT_525817</name>
</gene>
<dbReference type="GO" id="GO:0008270">
    <property type="term" value="F:zinc ion binding"/>
    <property type="evidence" value="ECO:0007669"/>
    <property type="project" value="UniProtKB-KW"/>
</dbReference>
<keyword evidence="2" id="KW-0479">Metal-binding</keyword>
<evidence type="ECO:0000256" key="8">
    <source>
        <dbReference type="SAM" id="MobiDB-lite"/>
    </source>
</evidence>
<dbReference type="SUPFAM" id="SSF57756">
    <property type="entry name" value="Retrovirus zinc finger-like domains"/>
    <property type="match status" value="2"/>
</dbReference>
<sequence length="749" mass="82064">MDVDAAIPPVEALVEVPKNHNSAPEPGLNLDKSSASKKRAASETDVGRDSAKENTTSGRKRTKLDDSKSPTGSDAFDEGEIRDPSPVSELPQTSKTVSERQQEAHNGWNRGINNGLRTSFGSSIKNKAPQNQAPSPVVPQGTGIPDATEDDDLVVSRWVMPQGFDKFRKRLKSTESWQGRFEEWRESLINLNQGQEGVQDPALLKNSWDLWIRDMPSMGKGQKATARKVVATELQPQTLKEVASDAGVPEPPNIQGPPNSLMLQANPLVDSAVAERGARKKERMKKSAPSTGDDGGWPPLPLLPLSEFQIQAKDVEGWHAKFAQWLQTVIQLNSDQMVADTPELRGQLNEAYSKWIESHKGLSRNKSTWAKRAANDFLLEGQRELAGLLPASAPVSQEESGFVADAAAFQQEENAGVVRQNSLLKEEQQTQSNEAQSAPSPATDYSGHVPASRIPPDEGNPEYRDTYFPGVAADAIFCVMCASHGHISAECPQMACRFCHTQDHRSHGCSTRQRCSKCKQLGHSRKQCREKLALPKEEMVCALCDSQGHTEAYCARLWRTFLPNPETVKKVNALLVYCYSCGGEGHYGPECGLNPWTPMASGETWSKANRDQYLDPSSSRLPIALDIEPDSILSPSIGSGRPDFGGKSIVPQRHIVFESADDDDENESFIRPPVQKKPRPAKINFSSGNGNQNRGANKFGGNGGSTFTPPLPPGPLLPANGYYRPEPRRPNTRGGNTGWRTRSGNRRDN</sequence>
<dbReference type="InterPro" id="IPR051644">
    <property type="entry name" value="TRAMP_AT-DNA-binding"/>
</dbReference>
<feature type="region of interest" description="Disordered" evidence="8">
    <location>
        <begin position="425"/>
        <end position="462"/>
    </location>
</feature>
<dbReference type="SMART" id="SM00343">
    <property type="entry name" value="ZnF_C2HC"/>
    <property type="match status" value="5"/>
</dbReference>
<reference evidence="10" key="1">
    <citation type="journal article" date="2023" name="Mol. Phylogenet. Evol.">
        <title>Genome-scale phylogeny and comparative genomics of the fungal order Sordariales.</title>
        <authorList>
            <person name="Hensen N."/>
            <person name="Bonometti L."/>
            <person name="Westerberg I."/>
            <person name="Brannstrom I.O."/>
            <person name="Guillou S."/>
            <person name="Cros-Aarteil S."/>
            <person name="Calhoun S."/>
            <person name="Haridas S."/>
            <person name="Kuo A."/>
            <person name="Mondo S."/>
            <person name="Pangilinan J."/>
            <person name="Riley R."/>
            <person name="LaButti K."/>
            <person name="Andreopoulos B."/>
            <person name="Lipzen A."/>
            <person name="Chen C."/>
            <person name="Yan M."/>
            <person name="Daum C."/>
            <person name="Ng V."/>
            <person name="Clum A."/>
            <person name="Steindorff A."/>
            <person name="Ohm R.A."/>
            <person name="Martin F."/>
            <person name="Silar P."/>
            <person name="Natvig D.O."/>
            <person name="Lalanne C."/>
            <person name="Gautier V."/>
            <person name="Ament-Velasquez S.L."/>
            <person name="Kruys A."/>
            <person name="Hutchinson M.I."/>
            <person name="Powell A.J."/>
            <person name="Barry K."/>
            <person name="Miller A.N."/>
            <person name="Grigoriev I.V."/>
            <person name="Debuchy R."/>
            <person name="Gladieux P."/>
            <person name="Hiltunen Thoren M."/>
            <person name="Johannesson H."/>
        </authorList>
    </citation>
    <scope>NUCLEOTIDE SEQUENCE</scope>
    <source>
        <strain evidence="10">CBS 232.78</strain>
    </source>
</reference>
<dbReference type="PANTHER" id="PTHR46543:SF1">
    <property type="entry name" value="ZINC FINGER CCHC DOMAIN-CONTAINING PROTEIN 7"/>
    <property type="match status" value="1"/>
</dbReference>
<feature type="region of interest" description="Disordered" evidence="8">
    <location>
        <begin position="275"/>
        <end position="298"/>
    </location>
</feature>
<evidence type="ECO:0000256" key="1">
    <source>
        <dbReference type="ARBA" id="ARBA00004123"/>
    </source>
</evidence>
<evidence type="ECO:0000256" key="4">
    <source>
        <dbReference type="ARBA" id="ARBA00022771"/>
    </source>
</evidence>
<dbReference type="Gene3D" id="4.10.60.10">
    <property type="entry name" value="Zinc finger, CCHC-type"/>
    <property type="match status" value="1"/>
</dbReference>
<dbReference type="Proteomes" id="UP001285441">
    <property type="component" value="Unassembled WGS sequence"/>
</dbReference>
<evidence type="ECO:0000259" key="9">
    <source>
        <dbReference type="PROSITE" id="PS50158"/>
    </source>
</evidence>
<dbReference type="GO" id="GO:0071031">
    <property type="term" value="P:nuclear mRNA surveillance of mRNA 3'-end processing"/>
    <property type="evidence" value="ECO:0007669"/>
    <property type="project" value="TreeGrafter"/>
</dbReference>
<evidence type="ECO:0000256" key="5">
    <source>
        <dbReference type="ARBA" id="ARBA00022833"/>
    </source>
</evidence>
<dbReference type="PANTHER" id="PTHR46543">
    <property type="entry name" value="ZINC FINGER CCHC DOMAIN-CONTAINING PROTEIN 7"/>
    <property type="match status" value="1"/>
</dbReference>
<dbReference type="EMBL" id="JAULSW010000006">
    <property type="protein sequence ID" value="KAK3378599.1"/>
    <property type="molecule type" value="Genomic_DNA"/>
</dbReference>
<keyword evidence="3" id="KW-0677">Repeat</keyword>
<evidence type="ECO:0000256" key="2">
    <source>
        <dbReference type="ARBA" id="ARBA00022723"/>
    </source>
</evidence>
<keyword evidence="4 7" id="KW-0863">Zinc-finger</keyword>
<proteinExistence type="predicted"/>
<keyword evidence="5" id="KW-0862">Zinc</keyword>
<comment type="caution">
    <text evidence="10">The sequence shown here is derived from an EMBL/GenBank/DDBJ whole genome shotgun (WGS) entry which is preliminary data.</text>
</comment>
<dbReference type="GO" id="GO:0071038">
    <property type="term" value="P:TRAMP-dependent tRNA surveillance pathway"/>
    <property type="evidence" value="ECO:0007669"/>
    <property type="project" value="TreeGrafter"/>
</dbReference>
<feature type="compositionally biased region" description="Polar residues" evidence="8">
    <location>
        <begin position="111"/>
        <end position="134"/>
    </location>
</feature>
<dbReference type="GO" id="GO:0071037">
    <property type="term" value="P:nuclear polyadenylation-dependent snRNA catabolic process"/>
    <property type="evidence" value="ECO:0007669"/>
    <property type="project" value="TreeGrafter"/>
</dbReference>
<organism evidence="10 11">
    <name type="scientific">Podospora didyma</name>
    <dbReference type="NCBI Taxonomy" id="330526"/>
    <lineage>
        <taxon>Eukaryota</taxon>
        <taxon>Fungi</taxon>
        <taxon>Dikarya</taxon>
        <taxon>Ascomycota</taxon>
        <taxon>Pezizomycotina</taxon>
        <taxon>Sordariomycetes</taxon>
        <taxon>Sordariomycetidae</taxon>
        <taxon>Sordariales</taxon>
        <taxon>Podosporaceae</taxon>
        <taxon>Podospora</taxon>
    </lineage>
</organism>
<comment type="subcellular location">
    <subcellularLocation>
        <location evidence="1">Nucleus</location>
    </subcellularLocation>
</comment>
<reference evidence="10" key="2">
    <citation type="submission" date="2023-06" db="EMBL/GenBank/DDBJ databases">
        <authorList>
            <consortium name="Lawrence Berkeley National Laboratory"/>
            <person name="Haridas S."/>
            <person name="Hensen N."/>
            <person name="Bonometti L."/>
            <person name="Westerberg I."/>
            <person name="Brannstrom I.O."/>
            <person name="Guillou S."/>
            <person name="Cros-Aarteil S."/>
            <person name="Calhoun S."/>
            <person name="Kuo A."/>
            <person name="Mondo S."/>
            <person name="Pangilinan J."/>
            <person name="Riley R."/>
            <person name="LaButti K."/>
            <person name="Andreopoulos B."/>
            <person name="Lipzen A."/>
            <person name="Chen C."/>
            <person name="Yanf M."/>
            <person name="Daum C."/>
            <person name="Ng V."/>
            <person name="Clum A."/>
            <person name="Steindorff A."/>
            <person name="Ohm R."/>
            <person name="Martin F."/>
            <person name="Silar P."/>
            <person name="Natvig D."/>
            <person name="Lalanne C."/>
            <person name="Gautier V."/>
            <person name="Ament-velasquez S.L."/>
            <person name="Kruys A."/>
            <person name="Hutchinson M.I."/>
            <person name="Powell A.J."/>
            <person name="Barry K."/>
            <person name="Miller A.N."/>
            <person name="Grigoriev I.V."/>
            <person name="Debuchy R."/>
            <person name="Gladieux P."/>
            <person name="Thoren M.H."/>
            <person name="Johannesson H."/>
        </authorList>
    </citation>
    <scope>NUCLEOTIDE SEQUENCE</scope>
    <source>
        <strain evidence="10">CBS 232.78</strain>
    </source>
</reference>
<dbReference type="GO" id="GO:0031499">
    <property type="term" value="C:TRAMP complex"/>
    <property type="evidence" value="ECO:0007669"/>
    <property type="project" value="TreeGrafter"/>
</dbReference>
<keyword evidence="6" id="KW-0539">Nucleus</keyword>
<feature type="region of interest" description="Disordered" evidence="8">
    <location>
        <begin position="1"/>
        <end position="149"/>
    </location>
</feature>
<feature type="domain" description="CCHC-type" evidence="9">
    <location>
        <begin position="478"/>
        <end position="493"/>
    </location>
</feature>
<dbReference type="InterPro" id="IPR001878">
    <property type="entry name" value="Znf_CCHC"/>
</dbReference>
<dbReference type="GO" id="GO:0071039">
    <property type="term" value="P:nuclear polyadenylation-dependent CUT catabolic process"/>
    <property type="evidence" value="ECO:0007669"/>
    <property type="project" value="TreeGrafter"/>
</dbReference>
<feature type="compositionally biased region" description="Basic and acidic residues" evidence="8">
    <location>
        <begin position="40"/>
        <end position="52"/>
    </location>
</feature>
<name>A0AAE0NDD0_9PEZI</name>
<evidence type="ECO:0000313" key="10">
    <source>
        <dbReference type="EMBL" id="KAK3378599.1"/>
    </source>
</evidence>
<evidence type="ECO:0000256" key="6">
    <source>
        <dbReference type="ARBA" id="ARBA00023242"/>
    </source>
</evidence>
<feature type="domain" description="CCHC-type" evidence="9">
    <location>
        <begin position="578"/>
        <end position="591"/>
    </location>
</feature>
<accession>A0AAE0NDD0</accession>
<feature type="compositionally biased region" description="Polar residues" evidence="8">
    <location>
        <begin position="684"/>
        <end position="695"/>
    </location>
</feature>
<dbReference type="PROSITE" id="PS50158">
    <property type="entry name" value="ZF_CCHC"/>
    <property type="match status" value="2"/>
</dbReference>
<dbReference type="AlphaFoldDB" id="A0AAE0NDD0"/>